<dbReference type="Proteomes" id="UP000614216">
    <property type="component" value="Unassembled WGS sequence"/>
</dbReference>
<protein>
    <submittedName>
        <fullName evidence="1">Sulfotransferase family 2 domain-containing protein</fullName>
    </submittedName>
</protein>
<dbReference type="EMBL" id="JAEUGD010000066">
    <property type="protein sequence ID" value="MBL6449337.1"/>
    <property type="molecule type" value="Genomic_DNA"/>
</dbReference>
<accession>A0A937G2A6</accession>
<proteinExistence type="predicted"/>
<dbReference type="InterPro" id="IPR027417">
    <property type="entry name" value="P-loop_NTPase"/>
</dbReference>
<organism evidence="1 2">
    <name type="scientific">Fulvivirga marina</name>
    <dbReference type="NCBI Taxonomy" id="2494733"/>
    <lineage>
        <taxon>Bacteria</taxon>
        <taxon>Pseudomonadati</taxon>
        <taxon>Bacteroidota</taxon>
        <taxon>Cytophagia</taxon>
        <taxon>Cytophagales</taxon>
        <taxon>Fulvivirgaceae</taxon>
        <taxon>Fulvivirga</taxon>
    </lineage>
</organism>
<dbReference type="InterPro" id="IPR005331">
    <property type="entry name" value="Sulfotransferase"/>
</dbReference>
<evidence type="ECO:0000313" key="1">
    <source>
        <dbReference type="EMBL" id="MBL6449337.1"/>
    </source>
</evidence>
<reference evidence="1" key="1">
    <citation type="submission" date="2021-01" db="EMBL/GenBank/DDBJ databases">
        <title>Fulvivirga kasyanovii gen. nov., sp nov., a novel member of the phylum Bacteroidetes isolated from seawater in a mussel farm.</title>
        <authorList>
            <person name="Zhao L.-H."/>
            <person name="Wang Z.-J."/>
        </authorList>
    </citation>
    <scope>NUCLEOTIDE SEQUENCE</scope>
    <source>
        <strain evidence="1">29W222</strain>
    </source>
</reference>
<keyword evidence="2" id="KW-1185">Reference proteome</keyword>
<dbReference type="GO" id="GO:0016020">
    <property type="term" value="C:membrane"/>
    <property type="evidence" value="ECO:0007669"/>
    <property type="project" value="InterPro"/>
</dbReference>
<dbReference type="Gene3D" id="3.40.50.300">
    <property type="entry name" value="P-loop containing nucleotide triphosphate hydrolases"/>
    <property type="match status" value="1"/>
</dbReference>
<comment type="caution">
    <text evidence="1">The sequence shown here is derived from an EMBL/GenBank/DDBJ whole genome shotgun (WGS) entry which is preliminary data.</text>
</comment>
<dbReference type="AlphaFoldDB" id="A0A937G2A6"/>
<name>A0A937G2A6_9BACT</name>
<sequence>MIISHKHRFIFIKTQKTASTSVEIALSKFCGEHDIISSVHTDEKIRKKLGYRGPQNIRVPFSKYSKLDWLEFIYTRKRTVFYDHMAASDIMRFVDVDVWNSYYKFCFERNPYDKIISWYYWTRHLHKQNTVKEFIETGMGSKIRGFNLYTIDSIPVVDKIYKYEEMEESLKHIGDVLGLDTPIELPLERAKSHTRKDRRRYTEVLSESEAEWVSKIFAREIRYLNYDY</sequence>
<dbReference type="RefSeq" id="WP_202858866.1">
    <property type="nucleotide sequence ID" value="NZ_JAEUGD010000066.1"/>
</dbReference>
<dbReference type="SUPFAM" id="SSF52540">
    <property type="entry name" value="P-loop containing nucleoside triphosphate hydrolases"/>
    <property type="match status" value="1"/>
</dbReference>
<dbReference type="GO" id="GO:0008146">
    <property type="term" value="F:sulfotransferase activity"/>
    <property type="evidence" value="ECO:0007669"/>
    <property type="project" value="InterPro"/>
</dbReference>
<evidence type="ECO:0000313" key="2">
    <source>
        <dbReference type="Proteomes" id="UP000614216"/>
    </source>
</evidence>
<gene>
    <name evidence="1" type="ORF">JMN32_23705</name>
</gene>
<dbReference type="Pfam" id="PF03567">
    <property type="entry name" value="Sulfotransfer_2"/>
    <property type="match status" value="1"/>
</dbReference>